<name>A0A844ZA65_9SPHN</name>
<sequence length="192" mass="20632">MLVSFLALILAQDAATQTGAPPPPAVPPTASCKGENYDAFNFWVGDWDVYVTGAETQEDGSPRVVAQSTIEKLYNGCAIRENWMPARPSPGGSLSGYNPKTGMWEQTWIGSSPGQVYFKGGGGRTGMVLTGLWPNVGGPGRDGLIRMTYTPNELDGSVRQLGQVSYDEGVTWAPSFDFTYRPKADAGQKDTE</sequence>
<dbReference type="RefSeq" id="WP_160614076.1">
    <property type="nucleotide sequence ID" value="NZ_JAUFQM010000001.1"/>
</dbReference>
<keyword evidence="2" id="KW-1185">Reference proteome</keyword>
<gene>
    <name evidence="1" type="ORF">GRI35_10285</name>
</gene>
<comment type="caution">
    <text evidence="1">The sequence shown here is derived from an EMBL/GenBank/DDBJ whole genome shotgun (WGS) entry which is preliminary data.</text>
</comment>
<dbReference type="AlphaFoldDB" id="A0A844ZA65"/>
<dbReference type="Proteomes" id="UP000460290">
    <property type="component" value="Unassembled WGS sequence"/>
</dbReference>
<dbReference type="EMBL" id="WTYZ01000001">
    <property type="protein sequence ID" value="MXO83750.1"/>
    <property type="molecule type" value="Genomic_DNA"/>
</dbReference>
<reference evidence="1 2" key="1">
    <citation type="submission" date="2019-12" db="EMBL/GenBank/DDBJ databases">
        <title>Genomic-based taxomic classification of the family Erythrobacteraceae.</title>
        <authorList>
            <person name="Xu L."/>
        </authorList>
    </citation>
    <scope>NUCLEOTIDE SEQUENCE [LARGE SCALE GENOMIC DNA]</scope>
    <source>
        <strain evidence="1 2">KCTC 42006</strain>
    </source>
</reference>
<proteinExistence type="predicted"/>
<accession>A0A844ZA65</accession>
<evidence type="ECO:0000313" key="1">
    <source>
        <dbReference type="EMBL" id="MXO83750.1"/>
    </source>
</evidence>
<dbReference type="OrthoDB" id="8902597at2"/>
<evidence type="ECO:0000313" key="2">
    <source>
        <dbReference type="Proteomes" id="UP000460290"/>
    </source>
</evidence>
<protein>
    <submittedName>
        <fullName evidence="1">DUF1579 domain-containing protein</fullName>
    </submittedName>
</protein>
<organism evidence="1 2">
    <name type="scientific">Pontixanthobacter aestiaquae</name>
    <dbReference type="NCBI Taxonomy" id="1509367"/>
    <lineage>
        <taxon>Bacteria</taxon>
        <taxon>Pseudomonadati</taxon>
        <taxon>Pseudomonadota</taxon>
        <taxon>Alphaproteobacteria</taxon>
        <taxon>Sphingomonadales</taxon>
        <taxon>Erythrobacteraceae</taxon>
        <taxon>Pontixanthobacter</taxon>
    </lineage>
</organism>